<proteinExistence type="predicted"/>
<feature type="compositionally biased region" description="Polar residues" evidence="1">
    <location>
        <begin position="1"/>
        <end position="14"/>
    </location>
</feature>
<accession>A0A8H5LKX7</accession>
<evidence type="ECO:0000313" key="3">
    <source>
        <dbReference type="Proteomes" id="UP000559027"/>
    </source>
</evidence>
<comment type="caution">
    <text evidence="2">The sequence shown here is derived from an EMBL/GenBank/DDBJ whole genome shotgun (WGS) entry which is preliminary data.</text>
</comment>
<sequence length="145" mass="15165">MRKYSSINQLSPESCQIHPPDLPDKNQPTLPTAEPTHLPSAMPAISALFGYIASPLLPLSVHQAPGSSASARLDSVSPLPGVRPCAALAGSASRLLVRYTTATSVLLPVLVIPCTAMPCQPRAVSFPTVGTQIPDVTCLMFAPPI</sequence>
<dbReference type="EMBL" id="JAACJO010000003">
    <property type="protein sequence ID" value="KAF5361012.1"/>
    <property type="molecule type" value="Genomic_DNA"/>
</dbReference>
<organism evidence="2 3">
    <name type="scientific">Leucocoprinus leucothites</name>
    <dbReference type="NCBI Taxonomy" id="201217"/>
    <lineage>
        <taxon>Eukaryota</taxon>
        <taxon>Fungi</taxon>
        <taxon>Dikarya</taxon>
        <taxon>Basidiomycota</taxon>
        <taxon>Agaricomycotina</taxon>
        <taxon>Agaricomycetes</taxon>
        <taxon>Agaricomycetidae</taxon>
        <taxon>Agaricales</taxon>
        <taxon>Agaricineae</taxon>
        <taxon>Agaricaceae</taxon>
        <taxon>Leucocoprinus</taxon>
    </lineage>
</organism>
<name>A0A8H5LKX7_9AGAR</name>
<dbReference type="Proteomes" id="UP000559027">
    <property type="component" value="Unassembled WGS sequence"/>
</dbReference>
<protein>
    <submittedName>
        <fullName evidence="2">Uncharacterized protein</fullName>
    </submittedName>
</protein>
<gene>
    <name evidence="2" type="ORF">D9756_004839</name>
</gene>
<evidence type="ECO:0000313" key="2">
    <source>
        <dbReference type="EMBL" id="KAF5361012.1"/>
    </source>
</evidence>
<reference evidence="2 3" key="1">
    <citation type="journal article" date="2020" name="ISME J.">
        <title>Uncovering the hidden diversity of litter-decomposition mechanisms in mushroom-forming fungi.</title>
        <authorList>
            <person name="Floudas D."/>
            <person name="Bentzer J."/>
            <person name="Ahren D."/>
            <person name="Johansson T."/>
            <person name="Persson P."/>
            <person name="Tunlid A."/>
        </authorList>
    </citation>
    <scope>NUCLEOTIDE SEQUENCE [LARGE SCALE GENOMIC DNA]</scope>
    <source>
        <strain evidence="2 3">CBS 146.42</strain>
    </source>
</reference>
<dbReference type="AlphaFoldDB" id="A0A8H5LKX7"/>
<evidence type="ECO:0000256" key="1">
    <source>
        <dbReference type="SAM" id="MobiDB-lite"/>
    </source>
</evidence>
<keyword evidence="3" id="KW-1185">Reference proteome</keyword>
<feature type="region of interest" description="Disordered" evidence="1">
    <location>
        <begin position="1"/>
        <end position="36"/>
    </location>
</feature>